<reference evidence="4" key="1">
    <citation type="journal article" date="2019" name="Database">
        <title>The radish genome database (RadishGD): an integrated information resource for radish genomics.</title>
        <authorList>
            <person name="Yu H.J."/>
            <person name="Baek S."/>
            <person name="Lee Y.J."/>
            <person name="Cho A."/>
            <person name="Mun J.H."/>
        </authorList>
    </citation>
    <scope>NUCLEOTIDE SEQUENCE [LARGE SCALE GENOMIC DNA]</scope>
    <source>
        <strain evidence="4">cv. WK10039</strain>
    </source>
</reference>
<feature type="compositionally biased region" description="Low complexity" evidence="2">
    <location>
        <begin position="1"/>
        <end position="12"/>
    </location>
</feature>
<dbReference type="PROSITE" id="PS00028">
    <property type="entry name" value="ZINC_FINGER_C2H2_1"/>
    <property type="match status" value="1"/>
</dbReference>
<dbReference type="PROSITE" id="PS50157">
    <property type="entry name" value="ZINC_FINGER_C2H2_2"/>
    <property type="match status" value="1"/>
</dbReference>
<dbReference type="PANTHER" id="PTHR45730">
    <property type="entry name" value="ZINC FINGER PROTEIN JAGGED"/>
    <property type="match status" value="1"/>
</dbReference>
<dbReference type="GO" id="GO:0008270">
    <property type="term" value="F:zinc ion binding"/>
    <property type="evidence" value="ECO:0007669"/>
    <property type="project" value="UniProtKB-KW"/>
</dbReference>
<dbReference type="AlphaFoldDB" id="A0A6J0N4E9"/>
<dbReference type="GeneID" id="108850250"/>
<dbReference type="InterPro" id="IPR045320">
    <property type="entry name" value="JAGGED/SL1-like"/>
</dbReference>
<feature type="compositionally biased region" description="Acidic residues" evidence="2">
    <location>
        <begin position="266"/>
        <end position="276"/>
    </location>
</feature>
<protein>
    <submittedName>
        <fullName evidence="5">Zinc finger protein STAMENLESS 1-like</fullName>
    </submittedName>
</protein>
<evidence type="ECO:0000313" key="5">
    <source>
        <dbReference type="RefSeq" id="XP_018479319.2"/>
    </source>
</evidence>
<keyword evidence="1" id="KW-0862">Zinc</keyword>
<evidence type="ECO:0000256" key="1">
    <source>
        <dbReference type="PROSITE-ProRule" id="PRU00042"/>
    </source>
</evidence>
<sequence>MSSVTSSASSSSPQPENSKDMTVPVEEESNEKATENNNNPSQPGSSQDAMSETRGENPSLGSGAVRTGTTEMTMLYPSRSNKIYTCQFCSKGFSTTQALGGHQNAHKQDREWEKRRKEMEEDFPGLSYLNRYIDKPHLLLGGYSEDALSNENHLGITLEPFKRRGPGGMNMTVAPRITPTRFFTGNTFTGGSSSRGLGPRPTYAPPMFPRNVPPFLPHPPYLPHPPFLPHPPRTTNLPSYLYPQENRLTEEDLTLTIGSNTKVVVIDDDDDDDQPGEEGNPKNWGNDLSL</sequence>
<feature type="region of interest" description="Disordered" evidence="2">
    <location>
        <begin position="1"/>
        <end position="68"/>
    </location>
</feature>
<keyword evidence="1" id="KW-0863">Zinc-finger</keyword>
<keyword evidence="4" id="KW-1185">Reference proteome</keyword>
<gene>
    <name evidence="5" type="primary">LOC108850250</name>
</gene>
<evidence type="ECO:0000313" key="4">
    <source>
        <dbReference type="Proteomes" id="UP000504610"/>
    </source>
</evidence>
<dbReference type="Gene3D" id="3.30.160.60">
    <property type="entry name" value="Classic Zinc Finger"/>
    <property type="match status" value="1"/>
</dbReference>
<dbReference type="RefSeq" id="XP_018479319.2">
    <property type="nucleotide sequence ID" value="XM_018623817.2"/>
</dbReference>
<proteinExistence type="predicted"/>
<organism evidence="4 5">
    <name type="scientific">Raphanus sativus</name>
    <name type="common">Radish</name>
    <name type="synonym">Raphanus raphanistrum var. sativus</name>
    <dbReference type="NCBI Taxonomy" id="3726"/>
    <lineage>
        <taxon>Eukaryota</taxon>
        <taxon>Viridiplantae</taxon>
        <taxon>Streptophyta</taxon>
        <taxon>Embryophyta</taxon>
        <taxon>Tracheophyta</taxon>
        <taxon>Spermatophyta</taxon>
        <taxon>Magnoliopsida</taxon>
        <taxon>eudicotyledons</taxon>
        <taxon>Gunneridae</taxon>
        <taxon>Pentapetalae</taxon>
        <taxon>rosids</taxon>
        <taxon>malvids</taxon>
        <taxon>Brassicales</taxon>
        <taxon>Brassicaceae</taxon>
        <taxon>Brassiceae</taxon>
        <taxon>Raphanus</taxon>
    </lineage>
</organism>
<evidence type="ECO:0000256" key="2">
    <source>
        <dbReference type="SAM" id="MobiDB-lite"/>
    </source>
</evidence>
<dbReference type="GO" id="GO:0003700">
    <property type="term" value="F:DNA-binding transcription factor activity"/>
    <property type="evidence" value="ECO:0007669"/>
    <property type="project" value="InterPro"/>
</dbReference>
<evidence type="ECO:0000259" key="3">
    <source>
        <dbReference type="PROSITE" id="PS50157"/>
    </source>
</evidence>
<feature type="region of interest" description="Disordered" evidence="2">
    <location>
        <begin position="266"/>
        <end position="290"/>
    </location>
</feature>
<dbReference type="PANTHER" id="PTHR45730:SF34">
    <property type="entry name" value="C2H2 AND C2HC ZINC FINGERS SUPERFAMILY PROTEIN"/>
    <property type="match status" value="1"/>
</dbReference>
<dbReference type="SUPFAM" id="SSF57667">
    <property type="entry name" value="beta-beta-alpha zinc fingers"/>
    <property type="match status" value="1"/>
</dbReference>
<keyword evidence="1" id="KW-0479">Metal-binding</keyword>
<reference evidence="5" key="2">
    <citation type="submission" date="2025-08" db="UniProtKB">
        <authorList>
            <consortium name="RefSeq"/>
        </authorList>
    </citation>
    <scope>IDENTIFICATION</scope>
    <source>
        <tissue evidence="5">Leaf</tissue>
    </source>
</reference>
<feature type="domain" description="C2H2-type" evidence="3">
    <location>
        <begin position="84"/>
        <end position="111"/>
    </location>
</feature>
<dbReference type="Pfam" id="PF13912">
    <property type="entry name" value="zf-C2H2_6"/>
    <property type="match status" value="1"/>
</dbReference>
<dbReference type="OrthoDB" id="1078364at2759"/>
<dbReference type="KEGG" id="rsz:108850250"/>
<dbReference type="Proteomes" id="UP000504610">
    <property type="component" value="Chromosome 4"/>
</dbReference>
<name>A0A6J0N4E9_RAPSA</name>
<accession>A0A6J0N4E9</accession>
<dbReference type="InterPro" id="IPR036236">
    <property type="entry name" value="Znf_C2H2_sf"/>
</dbReference>
<feature type="compositionally biased region" description="Polar residues" evidence="2">
    <location>
        <begin position="40"/>
        <end position="50"/>
    </location>
</feature>
<dbReference type="InterPro" id="IPR013087">
    <property type="entry name" value="Znf_C2H2_type"/>
</dbReference>